<protein>
    <submittedName>
        <fullName evidence="1">Uncharacterized protein</fullName>
    </submittedName>
</protein>
<name>A0ABU4AF30_9HYPH</name>
<comment type="caution">
    <text evidence="1">The sequence shown here is derived from an EMBL/GenBank/DDBJ whole genome shotgun (WGS) entry which is preliminary data.</text>
</comment>
<keyword evidence="2" id="KW-1185">Reference proteome</keyword>
<evidence type="ECO:0000313" key="2">
    <source>
        <dbReference type="Proteomes" id="UP001185659"/>
    </source>
</evidence>
<sequence>MTDQHFANLHVDLSSELLTVRAEAAKWSFQPGGTLRCIGTPLFRNLSARHLGCLLDVDNEVASWTCLPIALKNGANLHVPDFLVQKSGELFVVDALLENSARPEPWITQAAAANGYEYAAMHASEFCTGFRLQNAMDLLRYARWQCPLGDRIRLLAALEEHASLSVSDCFTAFQETQPAAGLSSLILNRFVDVDLDEALIGPETPVRRWRG</sequence>
<gene>
    <name evidence="1" type="ORF">R2G56_01045</name>
</gene>
<dbReference type="EMBL" id="JAWLIP010000001">
    <property type="protein sequence ID" value="MDV6224859.1"/>
    <property type="molecule type" value="Genomic_DNA"/>
</dbReference>
<organism evidence="1 2">
    <name type="scientific">Nitratireductor aquimarinus</name>
    <dbReference type="NCBI Taxonomy" id="889300"/>
    <lineage>
        <taxon>Bacteria</taxon>
        <taxon>Pseudomonadati</taxon>
        <taxon>Pseudomonadota</taxon>
        <taxon>Alphaproteobacteria</taxon>
        <taxon>Hyphomicrobiales</taxon>
        <taxon>Phyllobacteriaceae</taxon>
        <taxon>Nitratireductor</taxon>
    </lineage>
</organism>
<proteinExistence type="predicted"/>
<dbReference type="Proteomes" id="UP001185659">
    <property type="component" value="Unassembled WGS sequence"/>
</dbReference>
<accession>A0ABU4AF30</accession>
<dbReference type="RefSeq" id="WP_317560182.1">
    <property type="nucleotide sequence ID" value="NZ_JAWLIP010000001.1"/>
</dbReference>
<evidence type="ECO:0000313" key="1">
    <source>
        <dbReference type="EMBL" id="MDV6224859.1"/>
    </source>
</evidence>
<reference evidence="1 2" key="1">
    <citation type="submission" date="2023-10" db="EMBL/GenBank/DDBJ databases">
        <authorList>
            <person name="Venkata Ramana C."/>
            <person name="Sasikala C."/>
            <person name="Dhurka M."/>
        </authorList>
    </citation>
    <scope>NUCLEOTIDE SEQUENCE [LARGE SCALE GENOMIC DNA]</scope>
    <source>
        <strain evidence="1 2">KCTC 32151</strain>
    </source>
</reference>